<protein>
    <submittedName>
        <fullName evidence="2">Uncharacterized protein</fullName>
    </submittedName>
</protein>
<evidence type="ECO:0000313" key="2">
    <source>
        <dbReference type="EMBL" id="KAJ5098556.1"/>
    </source>
</evidence>
<dbReference type="GeneID" id="81357030"/>
<gene>
    <name evidence="2" type="ORF">N7532_005557</name>
</gene>
<dbReference type="RefSeq" id="XP_056474210.1">
    <property type="nucleotide sequence ID" value="XM_056618051.1"/>
</dbReference>
<feature type="compositionally biased region" description="Basic and acidic residues" evidence="1">
    <location>
        <begin position="174"/>
        <end position="192"/>
    </location>
</feature>
<organism evidence="2 3">
    <name type="scientific">Penicillium argentinense</name>
    <dbReference type="NCBI Taxonomy" id="1131581"/>
    <lineage>
        <taxon>Eukaryota</taxon>
        <taxon>Fungi</taxon>
        <taxon>Dikarya</taxon>
        <taxon>Ascomycota</taxon>
        <taxon>Pezizomycotina</taxon>
        <taxon>Eurotiomycetes</taxon>
        <taxon>Eurotiomycetidae</taxon>
        <taxon>Eurotiales</taxon>
        <taxon>Aspergillaceae</taxon>
        <taxon>Penicillium</taxon>
    </lineage>
</organism>
<accession>A0A9W9FE64</accession>
<dbReference type="OrthoDB" id="5388207at2759"/>
<dbReference type="AlphaFoldDB" id="A0A9W9FE64"/>
<dbReference type="EMBL" id="JAPQKI010000005">
    <property type="protein sequence ID" value="KAJ5098556.1"/>
    <property type="molecule type" value="Genomic_DNA"/>
</dbReference>
<dbReference type="Proteomes" id="UP001149074">
    <property type="component" value="Unassembled WGS sequence"/>
</dbReference>
<sequence length="245" mass="25137">METVNKVVHAASTAIWGEGDQNQSTAPHGDEPISGVQGKGVFNDPYDAGNRDDQYAAPATDQDTAPKEPTADYKAPTLNDTTNDMPASTAAAGVALNPKATAGGNATENSTADTEQRSTEKSKDAGGSTEPASGASGSVPRKHEVSEEALKGPQGPAPHPASEFEDEAKRKRPAFKDPGFKDPKASETHNDAGKSGNSSSKSPGKASTGSDNSNGNGKHSTMSKVKEGLKKVAHPRHGSKSSSSS</sequence>
<comment type="caution">
    <text evidence="2">The sequence shown here is derived from an EMBL/GenBank/DDBJ whole genome shotgun (WGS) entry which is preliminary data.</text>
</comment>
<reference evidence="2" key="1">
    <citation type="submission" date="2022-11" db="EMBL/GenBank/DDBJ databases">
        <authorList>
            <person name="Petersen C."/>
        </authorList>
    </citation>
    <scope>NUCLEOTIDE SEQUENCE</scope>
    <source>
        <strain evidence="2">IBT 30761</strain>
    </source>
</reference>
<keyword evidence="3" id="KW-1185">Reference proteome</keyword>
<name>A0A9W9FE64_9EURO</name>
<evidence type="ECO:0000313" key="3">
    <source>
        <dbReference type="Proteomes" id="UP001149074"/>
    </source>
</evidence>
<proteinExistence type="predicted"/>
<feature type="compositionally biased region" description="Basic and acidic residues" evidence="1">
    <location>
        <begin position="114"/>
        <end position="124"/>
    </location>
</feature>
<feature type="compositionally biased region" description="Low complexity" evidence="1">
    <location>
        <begin position="193"/>
        <end position="210"/>
    </location>
</feature>
<feature type="compositionally biased region" description="Polar residues" evidence="1">
    <location>
        <begin position="104"/>
        <end position="113"/>
    </location>
</feature>
<reference evidence="2" key="2">
    <citation type="journal article" date="2023" name="IMA Fungus">
        <title>Comparative genomic study of the Penicillium genus elucidates a diverse pangenome and 15 lateral gene transfer events.</title>
        <authorList>
            <person name="Petersen C."/>
            <person name="Sorensen T."/>
            <person name="Nielsen M.R."/>
            <person name="Sondergaard T.E."/>
            <person name="Sorensen J.L."/>
            <person name="Fitzpatrick D.A."/>
            <person name="Frisvad J.C."/>
            <person name="Nielsen K.L."/>
        </authorList>
    </citation>
    <scope>NUCLEOTIDE SEQUENCE</scope>
    <source>
        <strain evidence="2">IBT 30761</strain>
    </source>
</reference>
<feature type="compositionally biased region" description="Polar residues" evidence="1">
    <location>
        <begin position="211"/>
        <end position="223"/>
    </location>
</feature>
<feature type="region of interest" description="Disordered" evidence="1">
    <location>
        <begin position="1"/>
        <end position="245"/>
    </location>
</feature>
<evidence type="ECO:0000256" key="1">
    <source>
        <dbReference type="SAM" id="MobiDB-lite"/>
    </source>
</evidence>
<feature type="compositionally biased region" description="Basic and acidic residues" evidence="1">
    <location>
        <begin position="141"/>
        <end position="150"/>
    </location>
</feature>